<name>A0A653DNV6_CALMS</name>
<gene>
    <name evidence="1" type="ORF">CALMAC_LOCUS19191</name>
</gene>
<protein>
    <submittedName>
        <fullName evidence="1">Uncharacterized protein</fullName>
    </submittedName>
</protein>
<dbReference type="EMBL" id="CAACVG010013486">
    <property type="protein sequence ID" value="VEN61912.1"/>
    <property type="molecule type" value="Genomic_DNA"/>
</dbReference>
<organism evidence="1 2">
    <name type="scientific">Callosobruchus maculatus</name>
    <name type="common">Southern cowpea weevil</name>
    <name type="synonym">Pulse bruchid</name>
    <dbReference type="NCBI Taxonomy" id="64391"/>
    <lineage>
        <taxon>Eukaryota</taxon>
        <taxon>Metazoa</taxon>
        <taxon>Ecdysozoa</taxon>
        <taxon>Arthropoda</taxon>
        <taxon>Hexapoda</taxon>
        <taxon>Insecta</taxon>
        <taxon>Pterygota</taxon>
        <taxon>Neoptera</taxon>
        <taxon>Endopterygota</taxon>
        <taxon>Coleoptera</taxon>
        <taxon>Polyphaga</taxon>
        <taxon>Cucujiformia</taxon>
        <taxon>Chrysomeloidea</taxon>
        <taxon>Chrysomelidae</taxon>
        <taxon>Bruchinae</taxon>
        <taxon>Bruchini</taxon>
        <taxon>Callosobruchus</taxon>
    </lineage>
</organism>
<evidence type="ECO:0000313" key="1">
    <source>
        <dbReference type="EMBL" id="VEN61912.1"/>
    </source>
</evidence>
<accession>A0A653DNV6</accession>
<evidence type="ECO:0000313" key="2">
    <source>
        <dbReference type="Proteomes" id="UP000410492"/>
    </source>
</evidence>
<reference evidence="1 2" key="1">
    <citation type="submission" date="2019-01" db="EMBL/GenBank/DDBJ databases">
        <authorList>
            <person name="Sayadi A."/>
        </authorList>
    </citation>
    <scope>NUCLEOTIDE SEQUENCE [LARGE SCALE GENOMIC DNA]</scope>
</reference>
<sequence>MINAGIASFTYACVGTHLFEKPNYNKSSLFSLY</sequence>
<dbReference type="AlphaFoldDB" id="A0A653DNV6"/>
<proteinExistence type="predicted"/>
<dbReference type="Proteomes" id="UP000410492">
    <property type="component" value="Unassembled WGS sequence"/>
</dbReference>
<dbReference type="OrthoDB" id="444540at2759"/>
<keyword evidence="2" id="KW-1185">Reference proteome</keyword>